<dbReference type="InterPro" id="IPR051690">
    <property type="entry name" value="PseI-like"/>
</dbReference>
<evidence type="ECO:0000313" key="2">
    <source>
        <dbReference type="EMBL" id="PKR60055.1"/>
    </source>
</evidence>
<dbReference type="Pfam" id="PF03102">
    <property type="entry name" value="NeuB"/>
    <property type="match status" value="1"/>
</dbReference>
<dbReference type="Proteomes" id="UP000233332">
    <property type="component" value="Unassembled WGS sequence"/>
</dbReference>
<reference evidence="2 3" key="1">
    <citation type="submission" date="2017-09" db="EMBL/GenBank/DDBJ databases">
        <title>Biodiversity and function of Thalassospira species in the particle-attached aromatic-hydrocarbon-degrading consortia from the surface seawater of the China South Sea.</title>
        <authorList>
            <person name="Dong C."/>
            <person name="Lai Q."/>
            <person name="Shao Z."/>
        </authorList>
    </citation>
    <scope>NUCLEOTIDE SEQUENCE [LARGE SCALE GENOMIC DNA]</scope>
    <source>
        <strain evidence="2 3">139Z-12</strain>
    </source>
</reference>
<dbReference type="SMART" id="SM00858">
    <property type="entry name" value="SAF"/>
    <property type="match status" value="1"/>
</dbReference>
<dbReference type="CDD" id="cd11615">
    <property type="entry name" value="SAF_NeuB_like"/>
    <property type="match status" value="1"/>
</dbReference>
<dbReference type="SUPFAM" id="SSF51569">
    <property type="entry name" value="Aldolase"/>
    <property type="match status" value="1"/>
</dbReference>
<dbReference type="PROSITE" id="PS50844">
    <property type="entry name" value="AFP_LIKE"/>
    <property type="match status" value="1"/>
</dbReference>
<dbReference type="InterPro" id="IPR013785">
    <property type="entry name" value="Aldolase_TIM"/>
</dbReference>
<protein>
    <submittedName>
        <fullName evidence="2">N-acylneuraminate-9-phosphate synthase</fullName>
    </submittedName>
</protein>
<dbReference type="PANTHER" id="PTHR42966:SF1">
    <property type="entry name" value="SIALIC ACID SYNTHASE"/>
    <property type="match status" value="1"/>
</dbReference>
<dbReference type="InterPro" id="IPR057736">
    <property type="entry name" value="SAF_PseI/NeuA/NeuB"/>
</dbReference>
<name>A0A2N3LB48_9PROT</name>
<proteinExistence type="predicted"/>
<comment type="caution">
    <text evidence="2">The sequence shown here is derived from an EMBL/GenBank/DDBJ whole genome shotgun (WGS) entry which is preliminary data.</text>
</comment>
<evidence type="ECO:0000313" key="3">
    <source>
        <dbReference type="Proteomes" id="UP000233332"/>
    </source>
</evidence>
<dbReference type="PANTHER" id="PTHR42966">
    <property type="entry name" value="N-ACETYLNEURAMINATE SYNTHASE"/>
    <property type="match status" value="1"/>
</dbReference>
<dbReference type="Gene3D" id="3.20.20.70">
    <property type="entry name" value="Aldolase class I"/>
    <property type="match status" value="1"/>
</dbReference>
<dbReference type="InterPro" id="IPR013974">
    <property type="entry name" value="SAF"/>
</dbReference>
<dbReference type="Pfam" id="PF08666">
    <property type="entry name" value="SAF"/>
    <property type="match status" value="1"/>
</dbReference>
<dbReference type="RefSeq" id="WP_101299237.1">
    <property type="nucleotide sequence ID" value="NZ_NXGX01000001.1"/>
</dbReference>
<dbReference type="AlphaFoldDB" id="A0A2N3LB48"/>
<dbReference type="GO" id="GO:0047444">
    <property type="term" value="F:N-acylneuraminate-9-phosphate synthase activity"/>
    <property type="evidence" value="ECO:0007669"/>
    <property type="project" value="TreeGrafter"/>
</dbReference>
<keyword evidence="3" id="KW-1185">Reference proteome</keyword>
<feature type="domain" description="AFP-like" evidence="1">
    <location>
        <begin position="282"/>
        <end position="338"/>
    </location>
</feature>
<gene>
    <name evidence="2" type="ORF">COO92_01395</name>
</gene>
<dbReference type="InterPro" id="IPR036732">
    <property type="entry name" value="AFP_Neu5c_C_sf"/>
</dbReference>
<organism evidence="2 3">
    <name type="scientific">Thalassospira lohafexi</name>
    <dbReference type="NCBI Taxonomy" id="744227"/>
    <lineage>
        <taxon>Bacteria</taxon>
        <taxon>Pseudomonadati</taxon>
        <taxon>Pseudomonadota</taxon>
        <taxon>Alphaproteobacteria</taxon>
        <taxon>Rhodospirillales</taxon>
        <taxon>Thalassospiraceae</taxon>
        <taxon>Thalassospira</taxon>
    </lineage>
</organism>
<dbReference type="Gene3D" id="3.90.1210.10">
    <property type="entry name" value="Antifreeze-like/N-acetylneuraminic acid synthase C-terminal domain"/>
    <property type="match status" value="1"/>
</dbReference>
<dbReference type="SUPFAM" id="SSF51269">
    <property type="entry name" value="AFP III-like domain"/>
    <property type="match status" value="1"/>
</dbReference>
<accession>A0A2N3LB48</accession>
<sequence>MKKTFKIAHRVVGGDAPCLFIAEAGVAHFGDMGMARDLVDLAAEGNSDVFKIQIFDVDTLLSAEAEEWKDRLRPRNLTLDQVFELKEFVESKGMLFMATAHDQSRLSWLEELDLPAIKVGSGELGNHWFLKKLAKLGKPMIVSTGMYTEQDVVELLEALESTGNDELALLHCVTSYPTPAGDVNIAAMDSLARVFSGPVGYSDHTEDHLAVLGAVARGAKIIEKHITILRDIPNAQDWKVSAGPEDLAQLVDDIRKMEIMIGSGVKKPAECEAGGMSWALKSVVAVRQLPAGHVLAEADITTKRPAGGIPADQMEKLLGRVTSRCFAKDEKIDLTGIE</sequence>
<dbReference type="InterPro" id="IPR013132">
    <property type="entry name" value="PseI/NeuA/B-like_N"/>
</dbReference>
<dbReference type="GO" id="GO:0016051">
    <property type="term" value="P:carbohydrate biosynthetic process"/>
    <property type="evidence" value="ECO:0007669"/>
    <property type="project" value="InterPro"/>
</dbReference>
<dbReference type="EMBL" id="NXGX01000001">
    <property type="protein sequence ID" value="PKR60055.1"/>
    <property type="molecule type" value="Genomic_DNA"/>
</dbReference>
<dbReference type="InterPro" id="IPR006190">
    <property type="entry name" value="SAF_AFP_Neu5Ac"/>
</dbReference>
<evidence type="ECO:0000259" key="1">
    <source>
        <dbReference type="PROSITE" id="PS50844"/>
    </source>
</evidence>